<dbReference type="AlphaFoldDB" id="A0A5J4W5L9"/>
<gene>
    <name evidence="1" type="ORF">EZS28_014508</name>
</gene>
<feature type="non-terminal residue" evidence="1">
    <location>
        <position position="1"/>
    </location>
</feature>
<sequence length="264" mass="29144">SVVAPRKMEISASVRYGQFTCISQTDIYVYTICYPDYRLVGVLSGVVCLRTACSKMLHVELTSSHSSGSTLLHFKLKTYIMKIFSPQMPVVLVVNEVSSPIIKLNVDSSAKQIYKAPLRPPTSSKASLVVLHPMNITVPFVSNLNVLFRITQIPPPSFSRQQQDEKLEFSIINDSLSQISQKIDAPPQLLIPPDDYISLNQVEFIVMLMDVSGSGCGNGSINGGIIGGVSVKFRILSAIPSNQYIIIFSNQQFNIYTSLTEKSF</sequence>
<reference evidence="1 2" key="1">
    <citation type="submission" date="2019-03" db="EMBL/GenBank/DDBJ databases">
        <title>Single cell metagenomics reveals metabolic interactions within the superorganism composed of flagellate Streblomastix strix and complex community of Bacteroidetes bacteria on its surface.</title>
        <authorList>
            <person name="Treitli S.C."/>
            <person name="Kolisko M."/>
            <person name="Husnik F."/>
            <person name="Keeling P."/>
            <person name="Hampl V."/>
        </authorList>
    </citation>
    <scope>NUCLEOTIDE SEQUENCE [LARGE SCALE GENOMIC DNA]</scope>
    <source>
        <strain evidence="1">ST1C</strain>
    </source>
</reference>
<proteinExistence type="predicted"/>
<evidence type="ECO:0000313" key="1">
    <source>
        <dbReference type="EMBL" id="KAA6389962.1"/>
    </source>
</evidence>
<organism evidence="1 2">
    <name type="scientific">Streblomastix strix</name>
    <dbReference type="NCBI Taxonomy" id="222440"/>
    <lineage>
        <taxon>Eukaryota</taxon>
        <taxon>Metamonada</taxon>
        <taxon>Preaxostyla</taxon>
        <taxon>Oxymonadida</taxon>
        <taxon>Streblomastigidae</taxon>
        <taxon>Streblomastix</taxon>
    </lineage>
</organism>
<dbReference type="EMBL" id="SNRW01003395">
    <property type="protein sequence ID" value="KAA6389962.1"/>
    <property type="molecule type" value="Genomic_DNA"/>
</dbReference>
<accession>A0A5J4W5L9</accession>
<name>A0A5J4W5L9_9EUKA</name>
<protein>
    <submittedName>
        <fullName evidence="1">Uncharacterized protein</fullName>
    </submittedName>
</protein>
<comment type="caution">
    <text evidence="1">The sequence shown here is derived from an EMBL/GenBank/DDBJ whole genome shotgun (WGS) entry which is preliminary data.</text>
</comment>
<dbReference type="Proteomes" id="UP000324800">
    <property type="component" value="Unassembled WGS sequence"/>
</dbReference>
<evidence type="ECO:0000313" key="2">
    <source>
        <dbReference type="Proteomes" id="UP000324800"/>
    </source>
</evidence>